<evidence type="ECO:0000313" key="4">
    <source>
        <dbReference type="Proteomes" id="UP000285310"/>
    </source>
</evidence>
<feature type="transmembrane region" description="Helical" evidence="2">
    <location>
        <begin position="97"/>
        <end position="118"/>
    </location>
</feature>
<dbReference type="Gene3D" id="1.25.40.10">
    <property type="entry name" value="Tetratricopeptide repeat domain"/>
    <property type="match status" value="1"/>
</dbReference>
<protein>
    <recommendedName>
        <fullName evidence="5">C-type cytochrome biogenesis protein CcmI</fullName>
    </recommendedName>
</protein>
<dbReference type="InterPro" id="IPR017560">
    <property type="entry name" value="Cyt_c_biogenesis_CcmI"/>
</dbReference>
<accession>A0A423Q298</accession>
<organism evidence="3 4">
    <name type="scientific">Salinisphaera japonica YTM-1</name>
    <dbReference type="NCBI Taxonomy" id="1209778"/>
    <lineage>
        <taxon>Bacteria</taxon>
        <taxon>Pseudomonadati</taxon>
        <taxon>Pseudomonadota</taxon>
        <taxon>Gammaproteobacteria</taxon>
        <taxon>Salinisphaerales</taxon>
        <taxon>Salinisphaeraceae</taxon>
        <taxon>Salinisphaera</taxon>
    </lineage>
</organism>
<name>A0A423Q298_9GAMM</name>
<proteinExistence type="predicted"/>
<dbReference type="EMBL" id="AYKG01000001">
    <property type="protein sequence ID" value="ROO32782.1"/>
    <property type="molecule type" value="Genomic_DNA"/>
</dbReference>
<dbReference type="OrthoDB" id="9776053at2"/>
<dbReference type="InParanoid" id="A0A423Q298"/>
<keyword evidence="4" id="KW-1185">Reference proteome</keyword>
<keyword evidence="1" id="KW-0201">Cytochrome c-type biogenesis</keyword>
<dbReference type="SUPFAM" id="SSF48452">
    <property type="entry name" value="TPR-like"/>
    <property type="match status" value="1"/>
</dbReference>
<dbReference type="NCBIfam" id="TIGR03142">
    <property type="entry name" value="cytochro_ccmI"/>
    <property type="match status" value="1"/>
</dbReference>
<dbReference type="AlphaFoldDB" id="A0A423Q298"/>
<dbReference type="Proteomes" id="UP000285310">
    <property type="component" value="Unassembled WGS sequence"/>
</dbReference>
<keyword evidence="2" id="KW-1133">Transmembrane helix</keyword>
<keyword evidence="2" id="KW-0812">Transmembrane</keyword>
<sequence>MIGFVVIAVAMITLCAGLAVVPLWRGAGGEQGGLRRRETNIDAYRQRVREIDADVAAGRLDASNAGREKEALGTRLVADVDTTSTVGNLSLKTQRPWLASALALVLVTASGTLGYYWLGNYDAIARSDRPNIDALVAELAQQVEAHPNDRGARLMLIRVYESRGAFSKAADQLAYINARATVPVPDLLVAEARARLKAGAPINGRAGSLFERALAQDSDNIAALWFCGLRAAQAGDDTQALALWDRLLALDVPADVRDMVQARRRALAGELPSL</sequence>
<dbReference type="GO" id="GO:0017004">
    <property type="term" value="P:cytochrome complex assembly"/>
    <property type="evidence" value="ECO:0007669"/>
    <property type="project" value="UniProtKB-KW"/>
</dbReference>
<comment type="caution">
    <text evidence="3">The sequence shown here is derived from an EMBL/GenBank/DDBJ whole genome shotgun (WGS) entry which is preliminary data.</text>
</comment>
<evidence type="ECO:0000256" key="1">
    <source>
        <dbReference type="ARBA" id="ARBA00022748"/>
    </source>
</evidence>
<feature type="transmembrane region" description="Helical" evidence="2">
    <location>
        <begin position="6"/>
        <end position="27"/>
    </location>
</feature>
<reference evidence="3 4" key="1">
    <citation type="submission" date="2013-10" db="EMBL/GenBank/DDBJ databases">
        <title>Salinisphaera japonica YTM-1 Genome Sequencing.</title>
        <authorList>
            <person name="Lai Q."/>
            <person name="Li C."/>
            <person name="Shao Z."/>
        </authorList>
    </citation>
    <scope>NUCLEOTIDE SEQUENCE [LARGE SCALE GENOMIC DNA]</scope>
    <source>
        <strain evidence="3 4">YTM-1</strain>
    </source>
</reference>
<keyword evidence="2" id="KW-0472">Membrane</keyword>
<evidence type="ECO:0000256" key="2">
    <source>
        <dbReference type="SAM" id="Phobius"/>
    </source>
</evidence>
<dbReference type="InterPro" id="IPR011990">
    <property type="entry name" value="TPR-like_helical_dom_sf"/>
</dbReference>
<dbReference type="RefSeq" id="WP_123656721.1">
    <property type="nucleotide sequence ID" value="NZ_AYKG01000001.1"/>
</dbReference>
<evidence type="ECO:0000313" key="3">
    <source>
        <dbReference type="EMBL" id="ROO32782.1"/>
    </source>
</evidence>
<gene>
    <name evidence="3" type="ORF">SAJA_00660</name>
</gene>
<evidence type="ECO:0008006" key="5">
    <source>
        <dbReference type="Google" id="ProtNLM"/>
    </source>
</evidence>